<accession>A0ABP3ZRC5</accession>
<dbReference type="Pfam" id="PF22725">
    <property type="entry name" value="GFO_IDH_MocA_C3"/>
    <property type="match status" value="1"/>
</dbReference>
<dbReference type="PANTHER" id="PTHR22604:SF105">
    <property type="entry name" value="TRANS-1,2-DIHYDROBENZENE-1,2-DIOL DEHYDROGENASE"/>
    <property type="match status" value="1"/>
</dbReference>
<dbReference type="SUPFAM" id="SSF51735">
    <property type="entry name" value="NAD(P)-binding Rossmann-fold domains"/>
    <property type="match status" value="1"/>
</dbReference>
<reference evidence="6" key="1">
    <citation type="journal article" date="2019" name="Int. J. Syst. Evol. Microbiol.">
        <title>The Global Catalogue of Microorganisms (GCM) 10K type strain sequencing project: providing services to taxonomists for standard genome sequencing and annotation.</title>
        <authorList>
            <consortium name="The Broad Institute Genomics Platform"/>
            <consortium name="The Broad Institute Genome Sequencing Center for Infectious Disease"/>
            <person name="Wu L."/>
            <person name="Ma J."/>
        </authorList>
    </citation>
    <scope>NUCLEOTIDE SEQUENCE [LARGE SCALE GENOMIC DNA]</scope>
    <source>
        <strain evidence="6">JCM 10977</strain>
    </source>
</reference>
<evidence type="ECO:0000259" key="3">
    <source>
        <dbReference type="Pfam" id="PF01408"/>
    </source>
</evidence>
<dbReference type="SUPFAM" id="SSF55347">
    <property type="entry name" value="Glyceraldehyde-3-phosphate dehydrogenase-like, C-terminal domain"/>
    <property type="match status" value="1"/>
</dbReference>
<name>A0ABP3ZRC5_9ACTN</name>
<dbReference type="RefSeq" id="WP_343964519.1">
    <property type="nucleotide sequence ID" value="NZ_BAAAHK010000002.1"/>
</dbReference>
<dbReference type="EMBL" id="BAAAHK010000002">
    <property type="protein sequence ID" value="GAA0926089.1"/>
    <property type="molecule type" value="Genomic_DNA"/>
</dbReference>
<protein>
    <submittedName>
        <fullName evidence="5">Gfo/Idh/MocA family oxidoreductase</fullName>
    </submittedName>
</protein>
<dbReference type="Proteomes" id="UP001500542">
    <property type="component" value="Unassembled WGS sequence"/>
</dbReference>
<organism evidence="5 6">
    <name type="scientific">Kribbella koreensis</name>
    <dbReference type="NCBI Taxonomy" id="57909"/>
    <lineage>
        <taxon>Bacteria</taxon>
        <taxon>Bacillati</taxon>
        <taxon>Actinomycetota</taxon>
        <taxon>Actinomycetes</taxon>
        <taxon>Propionibacteriales</taxon>
        <taxon>Kribbellaceae</taxon>
        <taxon>Kribbella</taxon>
    </lineage>
</organism>
<dbReference type="Gene3D" id="3.30.360.10">
    <property type="entry name" value="Dihydrodipicolinate Reductase, domain 2"/>
    <property type="match status" value="1"/>
</dbReference>
<comment type="similarity">
    <text evidence="1">Belongs to the Gfo/Idh/MocA family.</text>
</comment>
<evidence type="ECO:0000259" key="4">
    <source>
        <dbReference type="Pfam" id="PF22725"/>
    </source>
</evidence>
<gene>
    <name evidence="5" type="ORF">GCM10009554_06060</name>
</gene>
<feature type="domain" description="GFO/IDH/MocA-like oxidoreductase" evidence="4">
    <location>
        <begin position="126"/>
        <end position="224"/>
    </location>
</feature>
<dbReference type="InterPro" id="IPR055170">
    <property type="entry name" value="GFO_IDH_MocA-like_dom"/>
</dbReference>
<sequence length="316" mass="34364">MPLEIGLIGATGIAERTLLAQGAGVRAVAASDPVRAKEYAGRHEIPVVHENYAALLADPAIDAVYISLHNSAHHRWAVRAAVAGKHVIVEKPLCLTAEELAELSFAATDVKVFEAVATADHPWQQAVHDFVHGEPYGPLVKAETTVRFAVPAPGGYRDRPELGGGIFFDAASYWLQAVQATIGLDPVAAEGRSDFDGPNDVDRSFEASLRWATGVEATLTADVGEQHISDHVFTFERAKVKLRNFLRPVAGAVPLNLIVTPTDGDRQVIGFPAISYYERQLTRILDSPTDDLDAATPRITLMDEIYSDARRRKDNR</sequence>
<keyword evidence="6" id="KW-1185">Reference proteome</keyword>
<dbReference type="InterPro" id="IPR050984">
    <property type="entry name" value="Gfo/Idh/MocA_domain"/>
</dbReference>
<evidence type="ECO:0000313" key="6">
    <source>
        <dbReference type="Proteomes" id="UP001500542"/>
    </source>
</evidence>
<dbReference type="PANTHER" id="PTHR22604">
    <property type="entry name" value="OXIDOREDUCTASES"/>
    <property type="match status" value="1"/>
</dbReference>
<evidence type="ECO:0000313" key="5">
    <source>
        <dbReference type="EMBL" id="GAA0926089.1"/>
    </source>
</evidence>
<evidence type="ECO:0000256" key="2">
    <source>
        <dbReference type="ARBA" id="ARBA00023002"/>
    </source>
</evidence>
<dbReference type="Pfam" id="PF01408">
    <property type="entry name" value="GFO_IDH_MocA"/>
    <property type="match status" value="1"/>
</dbReference>
<evidence type="ECO:0000256" key="1">
    <source>
        <dbReference type="ARBA" id="ARBA00010928"/>
    </source>
</evidence>
<dbReference type="InterPro" id="IPR000683">
    <property type="entry name" value="Gfo/Idh/MocA-like_OxRdtase_N"/>
</dbReference>
<feature type="domain" description="Gfo/Idh/MocA-like oxidoreductase N-terminal" evidence="3">
    <location>
        <begin position="4"/>
        <end position="109"/>
    </location>
</feature>
<keyword evidence="2" id="KW-0560">Oxidoreductase</keyword>
<dbReference type="Gene3D" id="3.40.50.720">
    <property type="entry name" value="NAD(P)-binding Rossmann-like Domain"/>
    <property type="match status" value="1"/>
</dbReference>
<comment type="caution">
    <text evidence="5">The sequence shown here is derived from an EMBL/GenBank/DDBJ whole genome shotgun (WGS) entry which is preliminary data.</text>
</comment>
<dbReference type="InterPro" id="IPR036291">
    <property type="entry name" value="NAD(P)-bd_dom_sf"/>
</dbReference>
<proteinExistence type="inferred from homology"/>